<reference evidence="1 2" key="1">
    <citation type="submission" date="2019-10" db="EMBL/GenBank/DDBJ databases">
        <title>Description of Paenibacillus terrestris sp. nov.</title>
        <authorList>
            <person name="Carlier A."/>
            <person name="Qi S."/>
        </authorList>
    </citation>
    <scope>NUCLEOTIDE SEQUENCE [LARGE SCALE GENOMIC DNA]</scope>
    <source>
        <strain evidence="1 2">LMG 31458</strain>
    </source>
</reference>
<comment type="caution">
    <text evidence="1">The sequence shown here is derived from an EMBL/GenBank/DDBJ whole genome shotgun (WGS) entry which is preliminary data.</text>
</comment>
<protein>
    <recommendedName>
        <fullName evidence="3">ATP-binding protein</fullName>
    </recommendedName>
</protein>
<accession>A0ABX1XZK3</accession>
<dbReference type="Proteomes" id="UP000616779">
    <property type="component" value="Unassembled WGS sequence"/>
</dbReference>
<evidence type="ECO:0000313" key="2">
    <source>
        <dbReference type="Proteomes" id="UP000616779"/>
    </source>
</evidence>
<dbReference type="EMBL" id="WHOA01000147">
    <property type="protein sequence ID" value="NOU73976.1"/>
    <property type="molecule type" value="Genomic_DNA"/>
</dbReference>
<name>A0ABX1XZK3_9BACL</name>
<evidence type="ECO:0000313" key="1">
    <source>
        <dbReference type="EMBL" id="NOU73976.1"/>
    </source>
</evidence>
<organism evidence="1 2">
    <name type="scientific">Paenibacillus phytorum</name>
    <dbReference type="NCBI Taxonomy" id="2654977"/>
    <lineage>
        <taxon>Bacteria</taxon>
        <taxon>Bacillati</taxon>
        <taxon>Bacillota</taxon>
        <taxon>Bacilli</taxon>
        <taxon>Bacillales</taxon>
        <taxon>Paenibacillaceae</taxon>
        <taxon>Paenibacillus</taxon>
    </lineage>
</organism>
<keyword evidence="2" id="KW-1185">Reference proteome</keyword>
<dbReference type="RefSeq" id="WP_171645374.1">
    <property type="nucleotide sequence ID" value="NZ_WHOA01000147.1"/>
</dbReference>
<evidence type="ECO:0008006" key="3">
    <source>
        <dbReference type="Google" id="ProtNLM"/>
    </source>
</evidence>
<proteinExistence type="predicted"/>
<gene>
    <name evidence="1" type="ORF">GC098_21675</name>
</gene>
<sequence>MQIEIAEFGKMSQSGNSLLKLIQNNDLPILDLLVREAVQNSLDAGICVEGHDSVYVDIGIKDVNVPSFAKHLDGITDRLIEKFGVSPQKAIYIEDANTTGLTGSLDFKHSPNGNIFKLIYGISMAQETPGAGGSWGLGKTVYFRVGIGLVVYYSHILNDDGQYEHRLAVTLVENEKLPETIIPKSSGKVPSGIAWWGQRVAPVSYDTIPITDEAMIRDILQSLSMKPFEGKRLGTKIIIPFIDEQQLLIKHEINPDENKPWESNAVDYIRVAMQRWYAPRLANEKYTYGKYLDGHINGERLEKDDFLPLFLELQMMYNVAVIGSKSKRYFVNDIQIRNYFENNTINNAGRVAYKKFTKNELDMLAPLNGPSPFTCVNEKNPLGEQNAPLMAYARRPGMIVNYETDGEWCKGLGATEEHEYLVAIFVPNSITKLVNPDNDVVDLEAYLRKSEMADHTSWTDIIIKSKPLDIVEKIRSQILRKIKGSYENKEEVKEKQGMNKLARNVGKMLLPPTGFGRRASSRNRAGGTKLPTDIGSRGNSFTIVSQKYLDTGALEVHFQLKLAKNVAVFTIELFIASEGGKISATDWESADSVGTPFPAVITGIFFPNTVGLFGRSAAQKSDNKVLHAVRIEKNDVPVECSGNLIFTCTDPHVQVEISMKPEGSVDNG</sequence>